<gene>
    <name evidence="1" type="ORF">RCF98_09925</name>
</gene>
<sequence length="80" mass="9069">MKDIQPIFEWALQNGDVKVVDRICIKLLPVMLKNNIQLTEALIKDCDSIDVPDALYEEVLKMAVSLVGQPYDTNKEAKHV</sequence>
<proteinExistence type="predicted"/>
<evidence type="ECO:0000313" key="1">
    <source>
        <dbReference type="EMBL" id="WML89290.1"/>
    </source>
</evidence>
<name>A0ABY9MKU2_9GAMM</name>
<reference evidence="1 2" key="1">
    <citation type="submission" date="2023-08" db="EMBL/GenBank/DDBJ databases">
        <title>New molecular markers tilS and rpoB for phylogenetic and monitoring studies of the genus Thiothrix biodiversity.</title>
        <authorList>
            <person name="Ravin N.V."/>
            <person name="Smolyakov D."/>
            <person name="Markov N.D."/>
            <person name="Beletsky A.V."/>
            <person name="Mardanov A.V."/>
            <person name="Rudenko T.S."/>
            <person name="Grabovich M.Y."/>
        </authorList>
    </citation>
    <scope>NUCLEOTIDE SEQUENCE [LARGE SCALE GENOMIC DNA]</scope>
    <source>
        <strain evidence="1 2">MK1</strain>
    </source>
</reference>
<organism evidence="1 2">
    <name type="scientific">Thiothrix lacustris</name>
    <dbReference type="NCBI Taxonomy" id="525917"/>
    <lineage>
        <taxon>Bacteria</taxon>
        <taxon>Pseudomonadati</taxon>
        <taxon>Pseudomonadota</taxon>
        <taxon>Gammaproteobacteria</taxon>
        <taxon>Thiotrichales</taxon>
        <taxon>Thiotrichaceae</taxon>
        <taxon>Thiothrix</taxon>
    </lineage>
</organism>
<dbReference type="Proteomes" id="UP001236657">
    <property type="component" value="Chromosome"/>
</dbReference>
<accession>A0ABY9MKU2</accession>
<protein>
    <submittedName>
        <fullName evidence="1">Uncharacterized protein</fullName>
    </submittedName>
</protein>
<dbReference type="EMBL" id="CP133218">
    <property type="protein sequence ID" value="WML89290.1"/>
    <property type="molecule type" value="Genomic_DNA"/>
</dbReference>
<dbReference type="RefSeq" id="WP_028488721.1">
    <property type="nucleotide sequence ID" value="NZ_CP133218.1"/>
</dbReference>
<evidence type="ECO:0000313" key="2">
    <source>
        <dbReference type="Proteomes" id="UP001236657"/>
    </source>
</evidence>
<keyword evidence="2" id="KW-1185">Reference proteome</keyword>